<dbReference type="Proteomes" id="UP000674217">
    <property type="component" value="Unassembled WGS sequence"/>
</dbReference>
<sequence>MLKSICQYFRKKDEIIGNWTREDDGSGLINIYGWSLHFFENDTGKSYSWENDSETNYDFEWKRENKTEIKLRTEDNDWEFITYKMEKYIGAYTSKQTKLTEINKDKFWDSPEALYKRR</sequence>
<evidence type="ECO:0008006" key="3">
    <source>
        <dbReference type="Google" id="ProtNLM"/>
    </source>
</evidence>
<dbReference type="EMBL" id="JAGFBU010000005">
    <property type="protein sequence ID" value="MBP4142571.1"/>
    <property type="molecule type" value="Genomic_DNA"/>
</dbReference>
<comment type="caution">
    <text evidence="1">The sequence shown here is derived from an EMBL/GenBank/DDBJ whole genome shotgun (WGS) entry which is preliminary data.</text>
</comment>
<dbReference type="RefSeq" id="WP_210646436.1">
    <property type="nucleotide sequence ID" value="NZ_JAGFBU010000005.1"/>
</dbReference>
<name>A0ABS5CVC5_9FLAO</name>
<gene>
    <name evidence="1" type="ORF">J3S90_12240</name>
</gene>
<evidence type="ECO:0000313" key="2">
    <source>
        <dbReference type="Proteomes" id="UP000674217"/>
    </source>
</evidence>
<evidence type="ECO:0000313" key="1">
    <source>
        <dbReference type="EMBL" id="MBP4142571.1"/>
    </source>
</evidence>
<reference evidence="1 2" key="1">
    <citation type="submission" date="2021-03" db="EMBL/GenBank/DDBJ databases">
        <title>Flavobacterium Flabelliformis Sp. Nov. And Flavobacterium Geliluteum Sp. Nov., Two Novel Multidrug Resistant Psychrophilic Species Isolated From Antarctica.</title>
        <authorList>
            <person name="Kralova S."/>
            <person name="Busse H.J."/>
            <person name="Bezdicek M."/>
            <person name="Nykrynova M."/>
            <person name="Kroupova E."/>
            <person name="Krsek D."/>
            <person name="Sedlacek I."/>
        </authorList>
    </citation>
    <scope>NUCLEOTIDE SEQUENCE [LARGE SCALE GENOMIC DNA]</scope>
    <source>
        <strain evidence="1 2">P4023</strain>
    </source>
</reference>
<protein>
    <recommendedName>
        <fullName evidence="3">DUF600 family protein</fullName>
    </recommendedName>
</protein>
<keyword evidence="2" id="KW-1185">Reference proteome</keyword>
<proteinExistence type="predicted"/>
<organism evidence="1 2">
    <name type="scientific">Flavobacterium flabelliforme</name>
    <dbReference type="NCBI Taxonomy" id="2816119"/>
    <lineage>
        <taxon>Bacteria</taxon>
        <taxon>Pseudomonadati</taxon>
        <taxon>Bacteroidota</taxon>
        <taxon>Flavobacteriia</taxon>
        <taxon>Flavobacteriales</taxon>
        <taxon>Flavobacteriaceae</taxon>
        <taxon>Flavobacterium</taxon>
    </lineage>
</organism>
<accession>A0ABS5CVC5</accession>